<keyword evidence="3" id="KW-1185">Reference proteome</keyword>
<feature type="non-terminal residue" evidence="2">
    <location>
        <position position="1"/>
    </location>
</feature>
<proteinExistence type="predicted"/>
<dbReference type="Proteomes" id="UP000663866">
    <property type="component" value="Unassembled WGS sequence"/>
</dbReference>
<sequence>TPLFSINRLSSSDQLCRSTAQIPKSDRQSLPRNQVFGDKVVESFIASSSNLTQSSISVSRQGIQSRRKKSKDKIS</sequence>
<dbReference type="EMBL" id="CAJOBG010113947">
    <property type="protein sequence ID" value="CAF4751230.1"/>
    <property type="molecule type" value="Genomic_DNA"/>
</dbReference>
<feature type="region of interest" description="Disordered" evidence="1">
    <location>
        <begin position="53"/>
        <end position="75"/>
    </location>
</feature>
<organism evidence="2 3">
    <name type="scientific">Rotaria magnacalcarata</name>
    <dbReference type="NCBI Taxonomy" id="392030"/>
    <lineage>
        <taxon>Eukaryota</taxon>
        <taxon>Metazoa</taxon>
        <taxon>Spiralia</taxon>
        <taxon>Gnathifera</taxon>
        <taxon>Rotifera</taxon>
        <taxon>Eurotatoria</taxon>
        <taxon>Bdelloidea</taxon>
        <taxon>Philodinida</taxon>
        <taxon>Philodinidae</taxon>
        <taxon>Rotaria</taxon>
    </lineage>
</organism>
<evidence type="ECO:0000256" key="1">
    <source>
        <dbReference type="SAM" id="MobiDB-lite"/>
    </source>
</evidence>
<name>A0A821LHZ5_9BILA</name>
<accession>A0A821LHZ5</accession>
<dbReference type="AlphaFoldDB" id="A0A821LHZ5"/>
<protein>
    <submittedName>
        <fullName evidence="2">Uncharacterized protein</fullName>
    </submittedName>
</protein>
<evidence type="ECO:0000313" key="2">
    <source>
        <dbReference type="EMBL" id="CAF4751230.1"/>
    </source>
</evidence>
<evidence type="ECO:0000313" key="3">
    <source>
        <dbReference type="Proteomes" id="UP000663866"/>
    </source>
</evidence>
<feature type="compositionally biased region" description="Polar residues" evidence="1">
    <location>
        <begin position="53"/>
        <end position="64"/>
    </location>
</feature>
<feature type="compositionally biased region" description="Basic residues" evidence="1">
    <location>
        <begin position="65"/>
        <end position="75"/>
    </location>
</feature>
<comment type="caution">
    <text evidence="2">The sequence shown here is derived from an EMBL/GenBank/DDBJ whole genome shotgun (WGS) entry which is preliminary data.</text>
</comment>
<reference evidence="2" key="1">
    <citation type="submission" date="2021-02" db="EMBL/GenBank/DDBJ databases">
        <authorList>
            <person name="Nowell W R."/>
        </authorList>
    </citation>
    <scope>NUCLEOTIDE SEQUENCE</scope>
</reference>
<gene>
    <name evidence="2" type="ORF">OVN521_LOCUS50157</name>
</gene>